<keyword evidence="3" id="KW-1133">Transmembrane helix</keyword>
<keyword evidence="2" id="KW-0178">Competence</keyword>
<organism evidence="4 5">
    <name type="scientific">Paenibacillus gallinarum</name>
    <dbReference type="NCBI Taxonomy" id="2762232"/>
    <lineage>
        <taxon>Bacteria</taxon>
        <taxon>Bacillati</taxon>
        <taxon>Bacillota</taxon>
        <taxon>Bacilli</taxon>
        <taxon>Bacillales</taxon>
        <taxon>Paenibacillaceae</taxon>
        <taxon>Paenibacillus</taxon>
    </lineage>
</organism>
<gene>
    <name evidence="4" type="ORF">H9647_06400</name>
</gene>
<name>A0ABR8SW25_9BACL</name>
<dbReference type="NCBIfam" id="TIGR02532">
    <property type="entry name" value="IV_pilin_GFxxxE"/>
    <property type="match status" value="1"/>
</dbReference>
<dbReference type="EMBL" id="JACSQL010000002">
    <property type="protein sequence ID" value="MBD7967685.1"/>
    <property type="molecule type" value="Genomic_DNA"/>
</dbReference>
<dbReference type="Proteomes" id="UP000608071">
    <property type="component" value="Unassembled WGS sequence"/>
</dbReference>
<dbReference type="Pfam" id="PF07963">
    <property type="entry name" value="N_methyl"/>
    <property type="match status" value="1"/>
</dbReference>
<dbReference type="PROSITE" id="PS00409">
    <property type="entry name" value="PROKAR_NTER_METHYL"/>
    <property type="match status" value="1"/>
</dbReference>
<evidence type="ECO:0000313" key="4">
    <source>
        <dbReference type="EMBL" id="MBD7967685.1"/>
    </source>
</evidence>
<comment type="caution">
    <text evidence="4">The sequence shown here is derived from an EMBL/GenBank/DDBJ whole genome shotgun (WGS) entry which is preliminary data.</text>
</comment>
<keyword evidence="3" id="KW-0472">Membrane</keyword>
<accession>A0ABR8SW25</accession>
<evidence type="ECO:0000313" key="5">
    <source>
        <dbReference type="Proteomes" id="UP000608071"/>
    </source>
</evidence>
<comment type="subcellular location">
    <subcellularLocation>
        <location evidence="1">Cell surface</location>
    </subcellularLocation>
</comment>
<dbReference type="InterPro" id="IPR012902">
    <property type="entry name" value="N_methyl_site"/>
</dbReference>
<feature type="transmembrane region" description="Helical" evidence="3">
    <location>
        <begin position="20"/>
        <end position="41"/>
    </location>
</feature>
<dbReference type="RefSeq" id="WP_191798929.1">
    <property type="nucleotide sequence ID" value="NZ_JACSQL010000002.1"/>
</dbReference>
<sequence>MKKSEDNLHQDAGFTLVELIASITIFTILVGLISVITFSGFREYNRITIENALRDEGDLIMSSIMTELYTFAPESIENSKEGIVLSREQAGKPEHREIAIREGALVIGEFISTTALAEEEEYISSTATTSIQAALDQSIIVAKTADERLCQNDAYCETGLIYIKLVLQRQDNDREYSLELESKFGF</sequence>
<evidence type="ECO:0000256" key="1">
    <source>
        <dbReference type="ARBA" id="ARBA00004241"/>
    </source>
</evidence>
<evidence type="ECO:0000256" key="2">
    <source>
        <dbReference type="ARBA" id="ARBA00023287"/>
    </source>
</evidence>
<proteinExistence type="predicted"/>
<keyword evidence="3" id="KW-0812">Transmembrane</keyword>
<reference evidence="4 5" key="1">
    <citation type="submission" date="2020-08" db="EMBL/GenBank/DDBJ databases">
        <title>A Genomic Blueprint of the Chicken Gut Microbiome.</title>
        <authorList>
            <person name="Gilroy R."/>
            <person name="Ravi A."/>
            <person name="Getino M."/>
            <person name="Pursley I."/>
            <person name="Horton D.L."/>
            <person name="Alikhan N.-F."/>
            <person name="Baker D."/>
            <person name="Gharbi K."/>
            <person name="Hall N."/>
            <person name="Watson M."/>
            <person name="Adriaenssens E.M."/>
            <person name="Foster-Nyarko E."/>
            <person name="Jarju S."/>
            <person name="Secka A."/>
            <person name="Antonio M."/>
            <person name="Oren A."/>
            <person name="Chaudhuri R."/>
            <person name="La Ragione R.M."/>
            <person name="Hildebrand F."/>
            <person name="Pallen M.J."/>
        </authorList>
    </citation>
    <scope>NUCLEOTIDE SEQUENCE [LARGE SCALE GENOMIC DNA]</scope>
    <source>
        <strain evidence="4 5">Sa2BVA9</strain>
    </source>
</reference>
<protein>
    <submittedName>
        <fullName evidence="4">Prepilin-type N-terminal cleavage/methylation domain-containing protein</fullName>
    </submittedName>
</protein>
<evidence type="ECO:0000256" key="3">
    <source>
        <dbReference type="SAM" id="Phobius"/>
    </source>
</evidence>
<keyword evidence="5" id="KW-1185">Reference proteome</keyword>